<evidence type="ECO:0000256" key="3">
    <source>
        <dbReference type="ARBA" id="ARBA00022525"/>
    </source>
</evidence>
<comment type="similarity">
    <text evidence="13">Belongs to the reelin family.</text>
</comment>
<dbReference type="GO" id="GO:0001764">
    <property type="term" value="P:neuron migration"/>
    <property type="evidence" value="ECO:0007669"/>
    <property type="project" value="InterPro"/>
</dbReference>
<dbReference type="FunFam" id="2.60.120.260:FF:000003">
    <property type="entry name" value="Reelin"/>
    <property type="match status" value="3"/>
</dbReference>
<dbReference type="GO" id="GO:0007155">
    <property type="term" value="P:cell adhesion"/>
    <property type="evidence" value="ECO:0007669"/>
    <property type="project" value="UniProtKB-KW"/>
</dbReference>
<keyword evidence="11" id="KW-0130">Cell adhesion</keyword>
<gene>
    <name evidence="19" type="ORF">LSH36_984g00058</name>
</gene>
<reference evidence="19" key="1">
    <citation type="journal article" date="2023" name="Mol. Biol. Evol.">
        <title>Third-Generation Sequencing Reveals the Adaptive Role of the Epigenome in Three Deep-Sea Polychaetes.</title>
        <authorList>
            <person name="Perez M."/>
            <person name="Aroh O."/>
            <person name="Sun Y."/>
            <person name="Lan Y."/>
            <person name="Juniper S.K."/>
            <person name="Young C.R."/>
            <person name="Angers B."/>
            <person name="Qian P.Y."/>
        </authorList>
    </citation>
    <scope>NUCLEOTIDE SEQUENCE</scope>
    <source>
        <strain evidence="19">P08H-3</strain>
    </source>
</reference>
<keyword evidence="12 17" id="KW-1015">Disulfide bond</keyword>
<evidence type="ECO:0000256" key="1">
    <source>
        <dbReference type="ARBA" id="ARBA00004498"/>
    </source>
</evidence>
<name>A0AAD9IWE8_9ANNE</name>
<feature type="disulfide bond" evidence="17">
    <location>
        <begin position="482"/>
        <end position="491"/>
    </location>
</feature>
<evidence type="ECO:0000256" key="4">
    <source>
        <dbReference type="ARBA" id="ARBA00022530"/>
    </source>
</evidence>
<dbReference type="EMBL" id="JAODUP010000984">
    <property type="protein sequence ID" value="KAK2142216.1"/>
    <property type="molecule type" value="Genomic_DNA"/>
</dbReference>
<evidence type="ECO:0000256" key="6">
    <source>
        <dbReference type="ARBA" id="ARBA00022723"/>
    </source>
</evidence>
<sequence length="1557" mass="176339">MISKKNPRMPSWQCYHFETVSGLCQATNKNTELQDGDTVQERSTMTFDISSGLLADMLHMISFESGASAATRFRWLQETVTLRGNVWALDNIYLGEGCPWMCSGHGYCDRGKCLCDPGYFGVFCVPSVNLPMTLRDDFDFGLRRDLWPEVYGGEVTNICGLLVSGKTLTFYKENLRMAVTRELDVSMAKYIQFHFRFGCEPIVHNWPREHTVLLQYSTNGGIVWNLLEDLHEIPSRGNRYHNILLPGSAQTNATKFRFWQPKHDGHMKSVWSIDNVFIGGSVINSDNLVAILDSEPNILDWLFWPGGIISHYCTLSFRKETLLTSPQAMVFSKSPGVHSITTKDLNVNDITVVQFEINVGCTEYVSKDYPVRLEYSVDYGKTWHLVIEPCAKNAGECMQQPRPDATIYHAGTTKYWQRIIVTLKDLKICGRARFRWYQGFFKNVEQTTDVPTWAIKNVYIGMQCQHNCNGHGSCMYGILCQCDEKYSGDFCQMVQQNPTFIKEDFNGNIYVPHNYRGSGVIFSPSKWKIVSGAERTIKCGILADGSSLHFISHGARILTTVDLDLTTAVVIQFYIRLGCSRKTPDQKANPIQLQFSKDGGISWETLQQFFFGSNTNKVEYIALEIPHKMKSTATKVRWYQLPGNDGTFLEEWAIDEIYIGGSTIGRIILSDDTSKLNISTSDTWLQITGATLQATCGLNTNVLHFNGDGEFRYAVTNDVTVTEATYMQFHLSMGCASQTQCFGIQLEYSADYGKTWQLLETECMPFDVECTTYNGRSVFMSDVYADWTRVTVLLPYYTRTRATRFRFIQQKPIESGQTWAISNIYIGDECKCSCSGHGQCLAGKCICDKAWSGDSCTQVVSMLPRLLMDSFTEGASPKYWIMVNGAVPTTECGVLSSGTSLHFKGFSFRFGCLSAPVNRNEGVLLDYSRDACKTWTKIVELFYDQYKNGSYVMIDMPEEAKQNGIRIRIWQPHHGGQSKSDWAIDNIIIGGQSSNFVHLQDTFSDAPADDIWLQQDNIEYSPYCGSKDSLMGSPRSKESVILMTADLMIQKDYIIQFSISIGCNASWDSLISPVHLEYSTNYGMSWHHLEEECLPYLPQCHGVATTSSIYFASPGWRRITILLNGPIISKQTRFRWRQPLMLKPMEPYRQHWALDDVYIGEACPRFCSGHGLCQYPRCRCDQGYGGSYCEESKPLMTYLKDTFDLPGVNNSKWLQIQGGHITEGCIPLVEGTSLHFSSPGRREAITVDMDLRNARFVQYHVIIGGSHHGRKECGTPTSRNESVLLQYSTDSGTTWHLLHLLDYNDYWILPRHDYAVLPRQARTVNTRLRWWQPLGGDAGHLPAGWTIDDVFVGGSEINPSEMYQTFGGDGPLGSVEFHPGGVLDSGICGKRDTFMTWKDKGRARSFTTEQLIVQDNYMLQFKIMIGCGDAKVDKCDALHPILLQYNRDPSMDIWELVYPKCVLNSHQTNMECIPYRFYAGSIYNVDSYQEWSRVTLRLPLKVFSSQTRLRWLQEVGDTEGPSWSLDDIYIGEQCPEMCRGRGDCVNGECRCDAGYDG</sequence>
<dbReference type="GO" id="GO:0006508">
    <property type="term" value="P:proteolysis"/>
    <property type="evidence" value="ECO:0007669"/>
    <property type="project" value="UniProtKB-KW"/>
</dbReference>
<dbReference type="GO" id="GO:0007417">
    <property type="term" value="P:central nervous system development"/>
    <property type="evidence" value="ECO:0007669"/>
    <property type="project" value="InterPro"/>
</dbReference>
<keyword evidence="9" id="KW-0862">Zinc</keyword>
<keyword evidence="7" id="KW-0378">Hydrolase</keyword>
<dbReference type="GO" id="GO:0008236">
    <property type="term" value="F:serine-type peptidase activity"/>
    <property type="evidence" value="ECO:0007669"/>
    <property type="project" value="UniProtKB-KW"/>
</dbReference>
<dbReference type="PROSITE" id="PS50026">
    <property type="entry name" value="EGF_3"/>
    <property type="match status" value="1"/>
</dbReference>
<evidence type="ECO:0000256" key="10">
    <source>
        <dbReference type="ARBA" id="ARBA00022837"/>
    </source>
</evidence>
<keyword evidence="17" id="KW-0245">EGF-like domain</keyword>
<keyword evidence="20" id="KW-1185">Reference proteome</keyword>
<accession>A0AAD9IWE8</accession>
<keyword evidence="10" id="KW-0106">Calcium</keyword>
<evidence type="ECO:0000256" key="13">
    <source>
        <dbReference type="ARBA" id="ARBA00023773"/>
    </source>
</evidence>
<dbReference type="GO" id="GO:0070325">
    <property type="term" value="F:lipoprotein particle receptor binding"/>
    <property type="evidence" value="ECO:0007669"/>
    <property type="project" value="InterPro"/>
</dbReference>
<proteinExistence type="inferred from homology"/>
<comment type="caution">
    <text evidence="17">Lacks conserved residue(s) required for the propagation of feature annotation.</text>
</comment>
<keyword evidence="3" id="KW-0964">Secreted</keyword>
<dbReference type="InterPro" id="IPR034968">
    <property type="entry name" value="Reelin"/>
</dbReference>
<dbReference type="SUPFAM" id="SSF110296">
    <property type="entry name" value="Oligoxyloglucan reducing end-specific cellobiohydrolase"/>
    <property type="match status" value="1"/>
</dbReference>
<feature type="domain" description="EGF-like" evidence="18">
    <location>
        <begin position="460"/>
        <end position="492"/>
    </location>
</feature>
<evidence type="ECO:0000259" key="18">
    <source>
        <dbReference type="PROSITE" id="PS50026"/>
    </source>
</evidence>
<evidence type="ECO:0000256" key="12">
    <source>
        <dbReference type="ARBA" id="ARBA00023157"/>
    </source>
</evidence>
<evidence type="ECO:0000256" key="5">
    <source>
        <dbReference type="ARBA" id="ARBA00022670"/>
    </source>
</evidence>
<organism evidence="19 20">
    <name type="scientific">Paralvinella palmiformis</name>
    <dbReference type="NCBI Taxonomy" id="53620"/>
    <lineage>
        <taxon>Eukaryota</taxon>
        <taxon>Metazoa</taxon>
        <taxon>Spiralia</taxon>
        <taxon>Lophotrochozoa</taxon>
        <taxon>Annelida</taxon>
        <taxon>Polychaeta</taxon>
        <taxon>Sedentaria</taxon>
        <taxon>Canalipalpata</taxon>
        <taxon>Terebellida</taxon>
        <taxon>Terebelliformia</taxon>
        <taxon>Alvinellidae</taxon>
        <taxon>Paralvinella</taxon>
    </lineage>
</organism>
<dbReference type="Pfam" id="PF07974">
    <property type="entry name" value="EGF_2"/>
    <property type="match status" value="1"/>
</dbReference>
<dbReference type="InterPro" id="IPR049419">
    <property type="entry name" value="Reelin_subrepeat-B"/>
</dbReference>
<keyword evidence="5" id="KW-0645">Protease</keyword>
<keyword evidence="2" id="KW-0217">Developmental protein</keyword>
<evidence type="ECO:0000313" key="19">
    <source>
        <dbReference type="EMBL" id="KAK2142216.1"/>
    </source>
</evidence>
<dbReference type="PANTHER" id="PTHR11841:SF1">
    <property type="entry name" value="REELIN"/>
    <property type="match status" value="1"/>
</dbReference>
<keyword evidence="8" id="KW-0720">Serine protease</keyword>
<evidence type="ECO:0000256" key="15">
    <source>
        <dbReference type="ARBA" id="ARBA00044961"/>
    </source>
</evidence>
<evidence type="ECO:0000256" key="11">
    <source>
        <dbReference type="ARBA" id="ARBA00022889"/>
    </source>
</evidence>
<keyword evidence="6" id="KW-0479">Metal-binding</keyword>
<dbReference type="PROSITE" id="PS00022">
    <property type="entry name" value="EGF_1"/>
    <property type="match status" value="2"/>
</dbReference>
<dbReference type="SUPFAM" id="SSF57196">
    <property type="entry name" value="EGF/Laminin"/>
    <property type="match status" value="1"/>
</dbReference>
<comment type="subcellular location">
    <subcellularLocation>
        <location evidence="1">Secreted</location>
        <location evidence="1">Extracellular space</location>
        <location evidence="1">Extracellular matrix</location>
    </subcellularLocation>
</comment>
<dbReference type="PROSITE" id="PS01186">
    <property type="entry name" value="EGF_2"/>
    <property type="match status" value="1"/>
</dbReference>
<dbReference type="SUPFAM" id="SSF50939">
    <property type="entry name" value="Sialidases"/>
    <property type="match status" value="1"/>
</dbReference>
<evidence type="ECO:0000256" key="7">
    <source>
        <dbReference type="ARBA" id="ARBA00022801"/>
    </source>
</evidence>
<evidence type="ECO:0000256" key="2">
    <source>
        <dbReference type="ARBA" id="ARBA00022473"/>
    </source>
</evidence>
<comment type="caution">
    <text evidence="19">The sequence shown here is derived from an EMBL/GenBank/DDBJ whole genome shotgun (WGS) entry which is preliminary data.</text>
</comment>
<dbReference type="GO" id="GO:0046872">
    <property type="term" value="F:metal ion binding"/>
    <property type="evidence" value="ECO:0007669"/>
    <property type="project" value="UniProtKB-KW"/>
</dbReference>
<dbReference type="InterPro" id="IPR036278">
    <property type="entry name" value="Sialidase_sf"/>
</dbReference>
<comment type="function">
    <text evidence="16">Extracellular matrix serine protease secreted by pioneer neurons that plays a role in layering of neurons in the cerebral cortex and cerebellum by coordinating cell positioning during neurodevelopment. Regulates microtubule function in neurons and neuronal migration. Binding to the extracellular domains of lipoprotein receptors VLDLR and LRP8/APOER2 induces tyrosine phosphorylation of DAB1 and modulation of TAU phosphorylation. Affects migration of sympathetic preganglionic neurons in the spinal cord, where it seems to act as a barrier to neuronal migration. Enzymatic activity is important for the modulation of cell adhesion.</text>
</comment>
<protein>
    <recommendedName>
        <fullName evidence="14">Reelin</fullName>
    </recommendedName>
</protein>
<keyword evidence="4" id="KW-0272">Extracellular matrix</keyword>
<evidence type="ECO:0000256" key="16">
    <source>
        <dbReference type="ARBA" id="ARBA00046064"/>
    </source>
</evidence>
<evidence type="ECO:0000313" key="20">
    <source>
        <dbReference type="Proteomes" id="UP001208570"/>
    </source>
</evidence>
<dbReference type="Proteomes" id="UP001208570">
    <property type="component" value="Unassembled WGS sequence"/>
</dbReference>
<dbReference type="InterPro" id="IPR000742">
    <property type="entry name" value="EGF"/>
</dbReference>
<dbReference type="Gene3D" id="2.60.120.260">
    <property type="entry name" value="Galactose-binding domain-like"/>
    <property type="match status" value="9"/>
</dbReference>
<comment type="subunit">
    <text evidence="15">Oligomer of disulfide-linked homodimers.</text>
</comment>
<dbReference type="InterPro" id="IPR013111">
    <property type="entry name" value="EGF_extracell"/>
</dbReference>
<evidence type="ECO:0000256" key="9">
    <source>
        <dbReference type="ARBA" id="ARBA00022833"/>
    </source>
</evidence>
<dbReference type="PANTHER" id="PTHR11841">
    <property type="entry name" value="REELIN"/>
    <property type="match status" value="1"/>
</dbReference>
<dbReference type="CDD" id="cd08526">
    <property type="entry name" value="Reelin_subrepeat_2"/>
    <property type="match status" value="1"/>
</dbReference>
<dbReference type="Pfam" id="PF21471">
    <property type="entry name" value="Reelin_subrepeat-B"/>
    <property type="match status" value="8"/>
</dbReference>
<feature type="disulfide bond" evidence="17">
    <location>
        <begin position="464"/>
        <end position="474"/>
    </location>
</feature>
<evidence type="ECO:0000256" key="17">
    <source>
        <dbReference type="PROSITE-ProRule" id="PRU00076"/>
    </source>
</evidence>
<evidence type="ECO:0000256" key="8">
    <source>
        <dbReference type="ARBA" id="ARBA00022825"/>
    </source>
</evidence>
<dbReference type="SMART" id="SM00181">
    <property type="entry name" value="EGF"/>
    <property type="match status" value="4"/>
</dbReference>
<evidence type="ECO:0000256" key="14">
    <source>
        <dbReference type="ARBA" id="ARBA00023900"/>
    </source>
</evidence>